<evidence type="ECO:0000313" key="2">
    <source>
        <dbReference type="Proteomes" id="UP001382935"/>
    </source>
</evidence>
<dbReference type="Proteomes" id="UP001382935">
    <property type="component" value="Chromosome"/>
</dbReference>
<proteinExistence type="predicted"/>
<dbReference type="EMBL" id="CP145607">
    <property type="protein sequence ID" value="WWM70642.1"/>
    <property type="molecule type" value="Genomic_DNA"/>
</dbReference>
<evidence type="ECO:0000313" key="1">
    <source>
        <dbReference type="EMBL" id="WWM70642.1"/>
    </source>
</evidence>
<accession>A0ABZ2G3G4</accession>
<protein>
    <recommendedName>
        <fullName evidence="3">Sensor histidine kinase</fullName>
    </recommendedName>
</protein>
<reference evidence="1 2" key="1">
    <citation type="submission" date="2024-02" db="EMBL/GenBank/DDBJ databases">
        <title>Full genome sequence of Sphingomonas kaistensis.</title>
        <authorList>
            <person name="Poletto B.L."/>
            <person name="Silva G."/>
            <person name="Galante D."/>
            <person name="Campos K.R."/>
            <person name="Santos M.B.N."/>
            <person name="Sacchi C.T."/>
        </authorList>
    </citation>
    <scope>NUCLEOTIDE SEQUENCE [LARGE SCALE GENOMIC DNA]</scope>
    <source>
        <strain evidence="1 2">MA4R</strain>
    </source>
</reference>
<organism evidence="1 2">
    <name type="scientific">Sphingomonas kaistensis</name>
    <dbReference type="NCBI Taxonomy" id="298708"/>
    <lineage>
        <taxon>Bacteria</taxon>
        <taxon>Pseudomonadati</taxon>
        <taxon>Pseudomonadota</taxon>
        <taxon>Alphaproteobacteria</taxon>
        <taxon>Sphingomonadales</taxon>
        <taxon>Sphingomonadaceae</taxon>
        <taxon>Sphingomonas</taxon>
    </lineage>
</organism>
<gene>
    <name evidence="1" type="ORF">V6R86_08135</name>
</gene>
<sequence length="73" mass="8039">MVDIEWRLMGDELEFSWSESGGPAVVQPTRKGFGSRILNRYATITLSGTPSASYDASGFAYRLVVPVRALQND</sequence>
<keyword evidence="2" id="KW-1185">Reference proteome</keyword>
<dbReference type="RefSeq" id="WP_338503572.1">
    <property type="nucleotide sequence ID" value="NZ_CP145607.1"/>
</dbReference>
<evidence type="ECO:0008006" key="3">
    <source>
        <dbReference type="Google" id="ProtNLM"/>
    </source>
</evidence>
<name>A0ABZ2G3G4_9SPHN</name>